<dbReference type="PANTHER" id="PTHR15588:SF8">
    <property type="entry name" value="U6 SNRNA-ASSOCIATED SM-LIKE PROTEIN LSM1"/>
    <property type="match status" value="1"/>
</dbReference>
<dbReference type="GO" id="GO:1990726">
    <property type="term" value="C:Lsm1-7-Pat1 complex"/>
    <property type="evidence" value="ECO:0007669"/>
    <property type="project" value="TreeGrafter"/>
</dbReference>
<reference evidence="6" key="2">
    <citation type="submission" date="2014-07" db="EMBL/GenBank/DDBJ databases">
        <authorList>
            <person name="Hull J."/>
        </authorList>
    </citation>
    <scope>NUCLEOTIDE SEQUENCE</scope>
</reference>
<protein>
    <submittedName>
        <fullName evidence="6">U6 snRNA-associated Sm-like protein LSm1</fullName>
    </submittedName>
</protein>
<dbReference type="GO" id="GO:0000290">
    <property type="term" value="P:deadenylation-dependent decapping of nuclear-transcribed mRNA"/>
    <property type="evidence" value="ECO:0007669"/>
    <property type="project" value="TreeGrafter"/>
</dbReference>
<dbReference type="GO" id="GO:0003729">
    <property type="term" value="F:mRNA binding"/>
    <property type="evidence" value="ECO:0007669"/>
    <property type="project" value="TreeGrafter"/>
</dbReference>
<dbReference type="Pfam" id="PF01423">
    <property type="entry name" value="LSM"/>
    <property type="match status" value="1"/>
</dbReference>
<proteinExistence type="inferred from homology"/>
<dbReference type="InterPro" id="IPR001163">
    <property type="entry name" value="Sm_dom_euk/arc"/>
</dbReference>
<sequence>MNKNDEGFRIPVEAAQYAVDGSMIDTLDCDVLVYTRDGKYFIGRLISFDQYGSIVLKRAQERLIFQNMYNDRNIGIVIISTSSIVYIGRHKSTTPVGMQHIDRTTIQRLILEKNSKRS</sequence>
<dbReference type="PROSITE" id="PS52002">
    <property type="entry name" value="SM"/>
    <property type="match status" value="1"/>
</dbReference>
<dbReference type="InterPro" id="IPR010920">
    <property type="entry name" value="LSM_dom_sf"/>
</dbReference>
<organism evidence="6">
    <name type="scientific">Lygus hesperus</name>
    <name type="common">Western plant bug</name>
    <dbReference type="NCBI Taxonomy" id="30085"/>
    <lineage>
        <taxon>Eukaryota</taxon>
        <taxon>Metazoa</taxon>
        <taxon>Ecdysozoa</taxon>
        <taxon>Arthropoda</taxon>
        <taxon>Hexapoda</taxon>
        <taxon>Insecta</taxon>
        <taxon>Pterygota</taxon>
        <taxon>Neoptera</taxon>
        <taxon>Paraneoptera</taxon>
        <taxon>Hemiptera</taxon>
        <taxon>Heteroptera</taxon>
        <taxon>Panheteroptera</taxon>
        <taxon>Cimicomorpha</taxon>
        <taxon>Miridae</taxon>
        <taxon>Mirini</taxon>
        <taxon>Lygus</taxon>
    </lineage>
</organism>
<reference evidence="6" key="1">
    <citation type="journal article" date="2014" name="PLoS ONE">
        <title>Transcriptome-Based Identification of ABC Transporters in the Western Tarnished Plant Bug Lygus hesperus.</title>
        <authorList>
            <person name="Hull J.J."/>
            <person name="Chaney K."/>
            <person name="Geib S.M."/>
            <person name="Fabrick J.A."/>
            <person name="Brent C.S."/>
            <person name="Walsh D."/>
            <person name="Lavine L.C."/>
        </authorList>
    </citation>
    <scope>NUCLEOTIDE SEQUENCE</scope>
</reference>
<accession>A0A0A9YZH2</accession>
<dbReference type="GO" id="GO:0000932">
    <property type="term" value="C:P-body"/>
    <property type="evidence" value="ECO:0007669"/>
    <property type="project" value="TreeGrafter"/>
</dbReference>
<name>A0A0A9YZH2_LYGHE</name>
<evidence type="ECO:0000256" key="4">
    <source>
        <dbReference type="ARBA" id="ARBA00023274"/>
    </source>
</evidence>
<keyword evidence="4" id="KW-0687">Ribonucleoprotein</keyword>
<dbReference type="SUPFAM" id="SSF50182">
    <property type="entry name" value="Sm-like ribonucleoproteins"/>
    <property type="match status" value="1"/>
</dbReference>
<keyword evidence="3" id="KW-0694">RNA-binding</keyword>
<evidence type="ECO:0000313" key="6">
    <source>
        <dbReference type="EMBL" id="JAG37579.1"/>
    </source>
</evidence>
<dbReference type="InterPro" id="IPR047575">
    <property type="entry name" value="Sm"/>
</dbReference>
<evidence type="ECO:0000259" key="5">
    <source>
        <dbReference type="PROSITE" id="PS52002"/>
    </source>
</evidence>
<dbReference type="Gene3D" id="2.30.30.100">
    <property type="match status" value="1"/>
</dbReference>
<comment type="similarity">
    <text evidence="1">Belongs to the snRNP Sm proteins family.</text>
</comment>
<evidence type="ECO:0000256" key="2">
    <source>
        <dbReference type="ARBA" id="ARBA00022664"/>
    </source>
</evidence>
<dbReference type="EMBL" id="GBHO01006025">
    <property type="protein sequence ID" value="JAG37579.1"/>
    <property type="molecule type" value="Transcribed_RNA"/>
</dbReference>
<keyword evidence="2" id="KW-0507">mRNA processing</keyword>
<dbReference type="InterPro" id="IPR044642">
    <property type="entry name" value="PTHR15588"/>
</dbReference>
<evidence type="ECO:0000256" key="1">
    <source>
        <dbReference type="ARBA" id="ARBA00006850"/>
    </source>
</evidence>
<dbReference type="GO" id="GO:0006397">
    <property type="term" value="P:mRNA processing"/>
    <property type="evidence" value="ECO:0007669"/>
    <property type="project" value="UniProtKB-KW"/>
</dbReference>
<dbReference type="PANTHER" id="PTHR15588">
    <property type="entry name" value="LSM1"/>
    <property type="match status" value="1"/>
</dbReference>
<gene>
    <name evidence="6" type="primary">lsm1_0</name>
    <name evidence="6" type="ORF">CM83_90295</name>
</gene>
<dbReference type="AlphaFoldDB" id="A0A0A9YZH2"/>
<feature type="domain" description="Sm" evidence="5">
    <location>
        <begin position="18"/>
        <end position="93"/>
    </location>
</feature>
<dbReference type="SMART" id="SM00651">
    <property type="entry name" value="Sm"/>
    <property type="match status" value="1"/>
</dbReference>
<evidence type="ECO:0000256" key="3">
    <source>
        <dbReference type="ARBA" id="ARBA00022884"/>
    </source>
</evidence>
<dbReference type="GO" id="GO:1990904">
    <property type="term" value="C:ribonucleoprotein complex"/>
    <property type="evidence" value="ECO:0007669"/>
    <property type="project" value="UniProtKB-KW"/>
</dbReference>